<dbReference type="GO" id="GO:0032259">
    <property type="term" value="P:methylation"/>
    <property type="evidence" value="ECO:0007669"/>
    <property type="project" value="UniProtKB-KW"/>
</dbReference>
<feature type="compositionally biased region" description="Basic and acidic residues" evidence="1">
    <location>
        <begin position="87"/>
        <end position="105"/>
    </location>
</feature>
<feature type="compositionally biased region" description="Polar residues" evidence="1">
    <location>
        <begin position="262"/>
        <end position="273"/>
    </location>
</feature>
<keyword evidence="2" id="KW-0808">Transferase</keyword>
<dbReference type="EMBL" id="KC898885">
    <property type="protein sequence ID" value="AHM92757.1"/>
    <property type="molecule type" value="Genomic_DNA"/>
</dbReference>
<sequence>GELGTLKSPIRELENGETTSDKPQRNEIKKEGIALDRKRKGERGKDKEESSSSKSQEREKGEITSEKGWRGELEKGEFWQQRGSIDNFEKGEFIPDRRHRSEFTRDFSYPKLRSRYDSGKDRCWRHDLEHTSSPGKHSGDDISRKRDINRKAGSLHGKDFCRGEGGPDRIVRLSSKIVDEDVSYQGEHSNGRNQRKEFFTGDRLKWHNSVHNTDSDGSDQDHGHKHYRDYAGSKSRRLSDDGNCSVYCDHHSHRSLERPHRNSSYSRLSSTDKYTSRHSESSSSSRGVIDRSARSPV</sequence>
<organism evidence="2">
    <name type="scientific">Sonneratia apetala</name>
    <dbReference type="NCBI Taxonomy" id="122813"/>
    <lineage>
        <taxon>Eukaryota</taxon>
        <taxon>Viridiplantae</taxon>
        <taxon>Streptophyta</taxon>
        <taxon>Embryophyta</taxon>
        <taxon>Tracheophyta</taxon>
        <taxon>Spermatophyta</taxon>
        <taxon>Magnoliopsida</taxon>
        <taxon>eudicotyledons</taxon>
        <taxon>Gunneridae</taxon>
        <taxon>Pentapetalae</taxon>
        <taxon>rosids</taxon>
        <taxon>malvids</taxon>
        <taxon>Myrtales</taxon>
        <taxon>Lythraceae</taxon>
        <taxon>Sonneratia</taxon>
    </lineage>
</organism>
<feature type="compositionally biased region" description="Basic and acidic residues" evidence="1">
    <location>
        <begin position="114"/>
        <end position="130"/>
    </location>
</feature>
<dbReference type="AlphaFoldDB" id="A0A109NJJ3"/>
<feature type="non-terminal residue" evidence="2">
    <location>
        <position position="1"/>
    </location>
</feature>
<protein>
    <submittedName>
        <fullName evidence="2">Histone-lysine N-methyltransferase ATXR3</fullName>
    </submittedName>
</protein>
<feature type="region of interest" description="Disordered" evidence="1">
    <location>
        <begin position="182"/>
        <end position="297"/>
    </location>
</feature>
<dbReference type="PANTHER" id="PTHR46655">
    <property type="entry name" value="HISTONE-LYSINE N-METHYLTRANSFERASE ATXR3"/>
    <property type="match status" value="1"/>
</dbReference>
<name>A0A109NJJ3_9MYRT</name>
<feature type="compositionally biased region" description="Basic and acidic residues" evidence="1">
    <location>
        <begin position="194"/>
        <end position="205"/>
    </location>
</feature>
<reference evidence="2" key="1">
    <citation type="submission" date="2013-04" db="EMBL/GenBank/DDBJ databases">
        <title>Finding candidate genes under positive selection through transcriptome comparison of four species of Sonneratia, a mangrove genus in the Indo West Pacific region.</title>
        <authorList>
            <person name="Chen S."/>
        </authorList>
    </citation>
    <scope>NUCLEOTIDE SEQUENCE</scope>
</reference>
<proteinExistence type="predicted"/>
<feature type="compositionally biased region" description="Basic and acidic residues" evidence="1">
    <location>
        <begin position="288"/>
        <end position="297"/>
    </location>
</feature>
<accession>A0A109NJJ3</accession>
<evidence type="ECO:0000256" key="1">
    <source>
        <dbReference type="SAM" id="MobiDB-lite"/>
    </source>
</evidence>
<feature type="compositionally biased region" description="Basic and acidic residues" evidence="1">
    <location>
        <begin position="248"/>
        <end position="260"/>
    </location>
</feature>
<feature type="compositionally biased region" description="Basic and acidic residues" evidence="1">
    <location>
        <begin position="43"/>
        <end position="77"/>
    </location>
</feature>
<feature type="compositionally biased region" description="Basic and acidic residues" evidence="1">
    <location>
        <begin position="137"/>
        <end position="168"/>
    </location>
</feature>
<keyword evidence="2" id="KW-0489">Methyltransferase</keyword>
<feature type="region of interest" description="Disordered" evidence="1">
    <location>
        <begin position="1"/>
        <end position="168"/>
    </location>
</feature>
<dbReference type="GO" id="GO:0008168">
    <property type="term" value="F:methyltransferase activity"/>
    <property type="evidence" value="ECO:0007669"/>
    <property type="project" value="UniProtKB-KW"/>
</dbReference>
<dbReference type="PANTHER" id="PTHR46655:SF1">
    <property type="entry name" value="HISTONE-LYSINE N-METHYLTRANSFERASE ATXR3"/>
    <property type="match status" value="1"/>
</dbReference>
<feature type="compositionally biased region" description="Basic and acidic residues" evidence="1">
    <location>
        <begin position="9"/>
        <end position="36"/>
    </location>
</feature>
<evidence type="ECO:0000313" key="2">
    <source>
        <dbReference type="EMBL" id="AHM92757.1"/>
    </source>
</evidence>
<feature type="non-terminal residue" evidence="2">
    <location>
        <position position="297"/>
    </location>
</feature>